<gene>
    <name evidence="1" type="ORF">QFC20_001382</name>
</gene>
<proteinExistence type="predicted"/>
<organism evidence="1 2">
    <name type="scientific">Naganishia adeliensis</name>
    <dbReference type="NCBI Taxonomy" id="92952"/>
    <lineage>
        <taxon>Eukaryota</taxon>
        <taxon>Fungi</taxon>
        <taxon>Dikarya</taxon>
        <taxon>Basidiomycota</taxon>
        <taxon>Agaricomycotina</taxon>
        <taxon>Tremellomycetes</taxon>
        <taxon>Filobasidiales</taxon>
        <taxon>Filobasidiaceae</taxon>
        <taxon>Naganishia</taxon>
    </lineage>
</organism>
<accession>A0ACC2WTM7</accession>
<dbReference type="EMBL" id="JASBWS010000008">
    <property type="protein sequence ID" value="KAJ9114509.1"/>
    <property type="molecule type" value="Genomic_DNA"/>
</dbReference>
<dbReference type="Proteomes" id="UP001230649">
    <property type="component" value="Unassembled WGS sequence"/>
</dbReference>
<name>A0ACC2WTM7_9TREE</name>
<sequence>MPSFISKNRKNKRNKGAALSSAAPAPIPAPTPASPVLATSQASPVAHSPSARESPLKKLLRRSTSSIGSSWKDLTRRRTSDASTHGESPARDAVSPSTSRLSDSFAGMKQSSREPQGQAVERSGSLRGLMTPLRPRRSREEHRPVEPMTPTSVQHSSSATHHRQSSSLSSLFSSPSPIARPRPAATGTAEVRQSPVAVVEMIASSREVLPPGRPDAGRGSFGAGDALGLAMGNGSVVGDEGVSTGSIVDDERRDDGEERVELGTHVRDSATNQASPQLSHSPQQHVAPILAPPLTFDTSLAEAEPSSPSGKGKVAPRERSVASFRMERGIREEVIEDAGTCGEALADQTITTRSIPAPTTPQSISAKPEQDAPQPSPPFHHDDVFSEEKKQTSIPDPSSDISDETTVQSDKAYSLEVLEPVVEETVPTPRIVPEAPFDAARSGTEIGEPKGVDVQSRAVLEQHGASAISADGQVAAEILEDAPEADVKMSSGSLEDVDIGSSDVAGAVRTGTTVAASVPPAPEIARQGTTESRRAIDVPEECSATVSDLDRHDAAAPEQAVQETATPIPAGEAEPDQSVETPSIAVVDARDANIRDSAAPIGTSLQKGTSSPQAMEIGRYSAPTMGSESQSGHKLDQSDAAARAETMRDVVGAGDEAGVTSAEEQGGSAGVASGLQIGRTVGSTEMELASTPATAHQQSIASDAMEPPRSPEDDTAAFVPVIPETTVLSTAVAAASREPGLQDAPADPGSGIVSGKDYPAVISTDIHDDMLFDQQSTSAVGEAKGGVLDPLKVDKISATSAMQTGVASDASVSSPVSKPAEGQKEASQPPAETPRPAAEAPSVGRAPAQTTPSPSQKKVYSSRRTSSHSSYNASADPDEAHLHEARTSTSTAFMNRGGMWIGTPPVPLDSVAIKTLEMAQREPRSPSAIEFPTDNLGEVSTSETSLVAPTPPVSQPPMLPFVPRFFAPKLTLEFKWADRLLPSNVTLDTTDATESSGTPQRGRRISLYETAMALSGYGANFVPRNRLNSRAHGEYGKK</sequence>
<protein>
    <submittedName>
        <fullName evidence="1">Uncharacterized protein</fullName>
    </submittedName>
</protein>
<evidence type="ECO:0000313" key="2">
    <source>
        <dbReference type="Proteomes" id="UP001230649"/>
    </source>
</evidence>
<evidence type="ECO:0000313" key="1">
    <source>
        <dbReference type="EMBL" id="KAJ9114509.1"/>
    </source>
</evidence>
<keyword evidence="2" id="KW-1185">Reference proteome</keyword>
<comment type="caution">
    <text evidence="1">The sequence shown here is derived from an EMBL/GenBank/DDBJ whole genome shotgun (WGS) entry which is preliminary data.</text>
</comment>
<reference evidence="1" key="1">
    <citation type="submission" date="2023-04" db="EMBL/GenBank/DDBJ databases">
        <title>Draft Genome sequencing of Naganishia species isolated from polar environments using Oxford Nanopore Technology.</title>
        <authorList>
            <person name="Leo P."/>
            <person name="Venkateswaran K."/>
        </authorList>
    </citation>
    <scope>NUCLEOTIDE SEQUENCE</scope>
    <source>
        <strain evidence="1">MNA-CCFEE 5262</strain>
    </source>
</reference>